<dbReference type="AlphaFoldDB" id="A0A151UA51"/>
<organism evidence="2 3">
    <name type="scientific">Cajanus cajan</name>
    <name type="common">Pigeon pea</name>
    <name type="synonym">Cajanus indicus</name>
    <dbReference type="NCBI Taxonomy" id="3821"/>
    <lineage>
        <taxon>Eukaryota</taxon>
        <taxon>Viridiplantae</taxon>
        <taxon>Streptophyta</taxon>
        <taxon>Embryophyta</taxon>
        <taxon>Tracheophyta</taxon>
        <taxon>Spermatophyta</taxon>
        <taxon>Magnoliopsida</taxon>
        <taxon>eudicotyledons</taxon>
        <taxon>Gunneridae</taxon>
        <taxon>Pentapetalae</taxon>
        <taxon>rosids</taxon>
        <taxon>fabids</taxon>
        <taxon>Fabales</taxon>
        <taxon>Fabaceae</taxon>
        <taxon>Papilionoideae</taxon>
        <taxon>50 kb inversion clade</taxon>
        <taxon>NPAAA clade</taxon>
        <taxon>indigoferoid/millettioid clade</taxon>
        <taxon>Phaseoleae</taxon>
        <taxon>Cajanus</taxon>
    </lineage>
</organism>
<dbReference type="Pfam" id="PF22936">
    <property type="entry name" value="Pol_BBD"/>
    <property type="match status" value="1"/>
</dbReference>
<sequence length="66" mass="7321">MNHMKKNKDLFKELSNASTSKVQVGNGKYIVVNEKGTIVISTYSSTKFISNVLYVPEIDQNLLSVG</sequence>
<reference evidence="2 3" key="1">
    <citation type="journal article" date="2012" name="Nat. Biotechnol.">
        <title>Draft genome sequence of pigeonpea (Cajanus cajan), an orphan legume crop of resource-poor farmers.</title>
        <authorList>
            <person name="Varshney R.K."/>
            <person name="Chen W."/>
            <person name="Li Y."/>
            <person name="Bharti A.K."/>
            <person name="Saxena R.K."/>
            <person name="Schlueter J.A."/>
            <person name="Donoghue M.T."/>
            <person name="Azam S."/>
            <person name="Fan G."/>
            <person name="Whaley A.M."/>
            <person name="Farmer A.D."/>
            <person name="Sheridan J."/>
            <person name="Iwata A."/>
            <person name="Tuteja R."/>
            <person name="Penmetsa R.V."/>
            <person name="Wu W."/>
            <person name="Upadhyaya H.D."/>
            <person name="Yang S.P."/>
            <person name="Shah T."/>
            <person name="Saxena K.B."/>
            <person name="Michael T."/>
            <person name="McCombie W.R."/>
            <person name="Yang B."/>
            <person name="Zhang G."/>
            <person name="Yang H."/>
            <person name="Wang J."/>
            <person name="Spillane C."/>
            <person name="Cook D.R."/>
            <person name="May G.D."/>
            <person name="Xu X."/>
            <person name="Jackson S.A."/>
        </authorList>
    </citation>
    <scope>NUCLEOTIDE SEQUENCE [LARGE SCALE GENOMIC DNA]</scope>
    <source>
        <strain evidence="3">cv. Asha</strain>
    </source>
</reference>
<evidence type="ECO:0000313" key="2">
    <source>
        <dbReference type="EMBL" id="KYP76206.1"/>
    </source>
</evidence>
<proteinExistence type="predicted"/>
<dbReference type="Proteomes" id="UP000075243">
    <property type="component" value="Chromosome 1"/>
</dbReference>
<evidence type="ECO:0000259" key="1">
    <source>
        <dbReference type="Pfam" id="PF22936"/>
    </source>
</evidence>
<name>A0A151UA51_CAJCA</name>
<evidence type="ECO:0000313" key="3">
    <source>
        <dbReference type="Proteomes" id="UP000075243"/>
    </source>
</evidence>
<dbReference type="InterPro" id="IPR054722">
    <property type="entry name" value="PolX-like_BBD"/>
</dbReference>
<dbReference type="EMBL" id="CM003603">
    <property type="protein sequence ID" value="KYP76206.1"/>
    <property type="molecule type" value="Genomic_DNA"/>
</dbReference>
<gene>
    <name evidence="2" type="ORF">KK1_020439</name>
</gene>
<accession>A0A151UA51</accession>
<keyword evidence="3" id="KW-1185">Reference proteome</keyword>
<feature type="domain" description="Retrovirus-related Pol polyprotein from transposon TNT 1-94-like beta-barrel" evidence="1">
    <location>
        <begin position="2"/>
        <end position="66"/>
    </location>
</feature>
<dbReference type="Gramene" id="C.cajan_19852.t">
    <property type="protein sequence ID" value="C.cajan_19852.t.cds1"/>
    <property type="gene ID" value="C.cajan_19852"/>
</dbReference>
<protein>
    <recommendedName>
        <fullName evidence="1">Retrovirus-related Pol polyprotein from transposon TNT 1-94-like beta-barrel domain-containing protein</fullName>
    </recommendedName>
</protein>